<feature type="transmembrane region" description="Helical" evidence="13">
    <location>
        <begin position="639"/>
        <end position="657"/>
    </location>
</feature>
<feature type="transmembrane region" description="Helical" evidence="13">
    <location>
        <begin position="55"/>
        <end position="77"/>
    </location>
</feature>
<keyword evidence="7 11" id="KW-0406">Ion transport</keyword>
<keyword evidence="3 11" id="KW-0894">Sodium channel</keyword>
<dbReference type="EMBL" id="CALNXK010000103">
    <property type="protein sequence ID" value="CAH3156048.1"/>
    <property type="molecule type" value="Genomic_DNA"/>
</dbReference>
<feature type="transmembrane region" description="Helical" evidence="13">
    <location>
        <begin position="515"/>
        <end position="541"/>
    </location>
</feature>
<keyword evidence="15" id="KW-1185">Reference proteome</keyword>
<dbReference type="Pfam" id="PF00858">
    <property type="entry name" value="ASC"/>
    <property type="match status" value="2"/>
</dbReference>
<organism evidence="14 15">
    <name type="scientific">Porites lobata</name>
    <dbReference type="NCBI Taxonomy" id="104759"/>
    <lineage>
        <taxon>Eukaryota</taxon>
        <taxon>Metazoa</taxon>
        <taxon>Cnidaria</taxon>
        <taxon>Anthozoa</taxon>
        <taxon>Hexacorallia</taxon>
        <taxon>Scleractinia</taxon>
        <taxon>Fungiina</taxon>
        <taxon>Poritidae</taxon>
        <taxon>Porites</taxon>
    </lineage>
</organism>
<evidence type="ECO:0000256" key="10">
    <source>
        <dbReference type="ARBA" id="ARBA00023303"/>
    </source>
</evidence>
<feature type="transmembrane region" description="Helical" evidence="13">
    <location>
        <begin position="1079"/>
        <end position="1105"/>
    </location>
</feature>
<keyword evidence="9 11" id="KW-0739">Sodium transport</keyword>
<dbReference type="InterPro" id="IPR001873">
    <property type="entry name" value="ENaC"/>
</dbReference>
<feature type="compositionally biased region" description="Acidic residues" evidence="12">
    <location>
        <begin position="736"/>
        <end position="751"/>
    </location>
</feature>
<evidence type="ECO:0000256" key="2">
    <source>
        <dbReference type="ARBA" id="ARBA00022448"/>
    </source>
</evidence>
<evidence type="ECO:0000256" key="4">
    <source>
        <dbReference type="ARBA" id="ARBA00022692"/>
    </source>
</evidence>
<name>A0ABN8Q798_9CNID</name>
<gene>
    <name evidence="14" type="ORF">PLOB_00001624</name>
</gene>
<evidence type="ECO:0000256" key="7">
    <source>
        <dbReference type="ARBA" id="ARBA00023065"/>
    </source>
</evidence>
<comment type="similarity">
    <text evidence="11">Belongs to the amiloride-sensitive sodium channel (TC 1.A.6) family.</text>
</comment>
<evidence type="ECO:0000256" key="6">
    <source>
        <dbReference type="ARBA" id="ARBA00023053"/>
    </source>
</evidence>
<protein>
    <recommendedName>
        <fullName evidence="16">Amiloride-sensitive sodium channel subunit alpha</fullName>
    </recommendedName>
</protein>
<sequence>MELRDKFSPEKLALATYAERKEATPSFWSLIRDFCDYTSAHGFGRINASRHWIRTIFWILLCVAAVTMTTVQLHMLYKKYQSRPLTTLVEIETATNLPFPTVTFCNFNAFRKESLHLAMDQYSEMETFFKQLLEYENSSDSEAQNKSFSDRRRRSKDLSYPVTTSLPTLESTTEDWYYYWPNDEDGEDIDDDEHEDFFEDPAELDPSFLRREEIAVLMAREDKQVLSKLGHHFEDMVLSCTYRGVSCSNESSKFWIKYWHYKYGNCFIFNSGKAAPIFKSNKPGPSHGLTLELNVEQEEYIGLMTPEAGIRMDISTQGEMPFPLERGISLSPGYATMIGLRKEKIIREDPFERRRCLKDVYRDDSNLYTKHFGAVYSATACKESCLAYNQRQQCGCMEYRFPGNDKGICNVSDLQTTRCLSAVQTKFKENKLNCTRSCPPPCSEEGFKRSSSFAIWPSKEHELLYVDKYSRTEEGNLRGNICKVQVFYEELNLEVIKEQRSYERVDFVSDIGGQLGLWIGFSVLTVAEFLELVALLFHIVIDKFDKRSRQYTEQEHEERAMLKGDRSDSDIELAMESIESRKKKLEKALSSHEDLKKPQEQEEEEKQYSIRFLILDYFEYTSGHGPPRILASRQLIRKIFWILLFLAALGVSVWQITELFETYQARPLATHVAIQHETSLDFPAITICNFNAVKLSSVEYLPEDLRNDILGALEDLKGAPARRRKRAAGLLKDPAEPSEEEEEGFENPDSLEEDFRRREELIMVMAETDTEELIPLGHAFEDFVLSCTYRGIPCGNFTSSYWTNYWHYSYGNCYIFNAGRDKKGKTVSVLKSNKPGPSHGLVLELNIQQQEYIGAFAEEAGVRIDISNQGEMAFPREKGLSAPPGFATSIGMRKVEIIREDPFNNNRCFNANKTKLDEANLYNHTFKVGYSSSACKESCLAFNQRKECKCMEYRFPIPSNATPVCDILNKTVVNCLTKVQKAFKRNELNCTKSCPPPCRENVFKLTSSFSSWPSEAYQAFYVEQLASKGIELEIENRTNNFRSNVLKLNIFYEELNYEFIREERSYVLVNFVSDLGGSLGLWIGMSVLSFAEVLELLLLIAYALFRKLRRRLDGRIQSSSKSVRKAF</sequence>
<dbReference type="Gene3D" id="1.10.287.770">
    <property type="entry name" value="YojJ-like"/>
    <property type="match status" value="2"/>
</dbReference>
<evidence type="ECO:0000256" key="12">
    <source>
        <dbReference type="SAM" id="MobiDB-lite"/>
    </source>
</evidence>
<evidence type="ECO:0000256" key="11">
    <source>
        <dbReference type="RuleBase" id="RU000679"/>
    </source>
</evidence>
<evidence type="ECO:0000256" key="8">
    <source>
        <dbReference type="ARBA" id="ARBA00023136"/>
    </source>
</evidence>
<evidence type="ECO:0000313" key="14">
    <source>
        <dbReference type="EMBL" id="CAH3156048.1"/>
    </source>
</evidence>
<comment type="caution">
    <text evidence="14">The sequence shown here is derived from an EMBL/GenBank/DDBJ whole genome shotgun (WGS) entry which is preliminary data.</text>
</comment>
<evidence type="ECO:0008006" key="16">
    <source>
        <dbReference type="Google" id="ProtNLM"/>
    </source>
</evidence>
<feature type="region of interest" description="Disordered" evidence="12">
    <location>
        <begin position="728"/>
        <end position="751"/>
    </location>
</feature>
<evidence type="ECO:0000256" key="9">
    <source>
        <dbReference type="ARBA" id="ARBA00023201"/>
    </source>
</evidence>
<proteinExistence type="inferred from homology"/>
<accession>A0ABN8Q798</accession>
<keyword evidence="6" id="KW-0915">Sodium</keyword>
<keyword evidence="2 11" id="KW-0813">Transport</keyword>
<dbReference type="PANTHER" id="PTHR11690">
    <property type="entry name" value="AMILORIDE-SENSITIVE SODIUM CHANNEL-RELATED"/>
    <property type="match status" value="1"/>
</dbReference>
<reference evidence="14 15" key="1">
    <citation type="submission" date="2022-05" db="EMBL/GenBank/DDBJ databases">
        <authorList>
            <consortium name="Genoscope - CEA"/>
            <person name="William W."/>
        </authorList>
    </citation>
    <scope>NUCLEOTIDE SEQUENCE [LARGE SCALE GENOMIC DNA]</scope>
</reference>
<dbReference type="Gene3D" id="2.60.470.10">
    <property type="entry name" value="Acid-sensing ion channels like domains"/>
    <property type="match status" value="2"/>
</dbReference>
<dbReference type="Proteomes" id="UP001159405">
    <property type="component" value="Unassembled WGS sequence"/>
</dbReference>
<evidence type="ECO:0000256" key="5">
    <source>
        <dbReference type="ARBA" id="ARBA00022989"/>
    </source>
</evidence>
<dbReference type="PRINTS" id="PR01078">
    <property type="entry name" value="AMINACHANNEL"/>
</dbReference>
<keyword evidence="5 13" id="KW-1133">Transmembrane helix</keyword>
<keyword evidence="10 11" id="KW-0407">Ion channel</keyword>
<evidence type="ECO:0000313" key="15">
    <source>
        <dbReference type="Proteomes" id="UP001159405"/>
    </source>
</evidence>
<dbReference type="PANTHER" id="PTHR11690:SF248">
    <property type="entry name" value="PICKPOCKET 17, ISOFORM A"/>
    <property type="match status" value="1"/>
</dbReference>
<evidence type="ECO:0000256" key="13">
    <source>
        <dbReference type="SAM" id="Phobius"/>
    </source>
</evidence>
<evidence type="ECO:0000256" key="3">
    <source>
        <dbReference type="ARBA" id="ARBA00022461"/>
    </source>
</evidence>
<comment type="subcellular location">
    <subcellularLocation>
        <location evidence="1">Membrane</location>
        <topology evidence="1">Multi-pass membrane protein</topology>
    </subcellularLocation>
</comment>
<keyword evidence="4 11" id="KW-0812">Transmembrane</keyword>
<keyword evidence="8 13" id="KW-0472">Membrane</keyword>
<evidence type="ECO:0000256" key="1">
    <source>
        <dbReference type="ARBA" id="ARBA00004141"/>
    </source>
</evidence>